<evidence type="ECO:0000256" key="2">
    <source>
        <dbReference type="ARBA" id="ARBA00022475"/>
    </source>
</evidence>
<dbReference type="PANTHER" id="PTHR33931:SF2">
    <property type="entry name" value="HOLIN-LIKE PROTEIN CIDA"/>
    <property type="match status" value="1"/>
</dbReference>
<feature type="transmembrane region" description="Helical" evidence="6">
    <location>
        <begin position="92"/>
        <end position="117"/>
    </location>
</feature>
<dbReference type="InterPro" id="IPR005538">
    <property type="entry name" value="LrgA/CidA"/>
</dbReference>
<keyword evidence="3 6" id="KW-0812">Transmembrane</keyword>
<keyword evidence="4 6" id="KW-1133">Transmembrane helix</keyword>
<dbReference type="PANTHER" id="PTHR33931">
    <property type="entry name" value="HOLIN-LIKE PROTEIN CIDA-RELATED"/>
    <property type="match status" value="1"/>
</dbReference>
<feature type="transmembrane region" description="Helical" evidence="6">
    <location>
        <begin position="20"/>
        <end position="45"/>
    </location>
</feature>
<evidence type="ECO:0000256" key="4">
    <source>
        <dbReference type="ARBA" id="ARBA00022989"/>
    </source>
</evidence>
<evidence type="ECO:0000313" key="8">
    <source>
        <dbReference type="Proteomes" id="UP001331561"/>
    </source>
</evidence>
<organism evidence="7 8">
    <name type="scientific">Uliginosibacterium silvisoli</name>
    <dbReference type="NCBI Taxonomy" id="3114758"/>
    <lineage>
        <taxon>Bacteria</taxon>
        <taxon>Pseudomonadati</taxon>
        <taxon>Pseudomonadota</taxon>
        <taxon>Betaproteobacteria</taxon>
        <taxon>Rhodocyclales</taxon>
        <taxon>Zoogloeaceae</taxon>
        <taxon>Uliginosibacterium</taxon>
    </lineage>
</organism>
<sequence length="124" mass="12890">MKTSPQTDFLTGFVGLMAYWLAGELIVSLLHVSLPGAVAGMLLLLVVSIIQKRVAPAVAQASQGLLSNLALLYVPAGVGIMTHAHVLTEHGLGMLATVVLSTAVTLGVTALTLKYLLSRQKGEA</sequence>
<feature type="transmembrane region" description="Helical" evidence="6">
    <location>
        <begin position="65"/>
        <end position="86"/>
    </location>
</feature>
<name>A0ABU6K5E9_9RHOO</name>
<dbReference type="RefSeq" id="WP_327599235.1">
    <property type="nucleotide sequence ID" value="NZ_JAYXHS010000002.1"/>
</dbReference>
<reference evidence="7 8" key="1">
    <citation type="submission" date="2024-01" db="EMBL/GenBank/DDBJ databases">
        <title>Uliginosibacterium soil sp. nov.</title>
        <authorList>
            <person name="Lv Y."/>
        </authorList>
    </citation>
    <scope>NUCLEOTIDE SEQUENCE [LARGE SCALE GENOMIC DNA]</scope>
    <source>
        <strain evidence="7 8">H3</strain>
    </source>
</reference>
<protein>
    <submittedName>
        <fullName evidence="7">CidA/LrgA family protein</fullName>
    </submittedName>
</protein>
<dbReference type="Pfam" id="PF03788">
    <property type="entry name" value="LrgA"/>
    <property type="match status" value="1"/>
</dbReference>
<keyword evidence="5 6" id="KW-0472">Membrane</keyword>
<dbReference type="EMBL" id="JAYXHS010000002">
    <property type="protein sequence ID" value="MEC5386263.1"/>
    <property type="molecule type" value="Genomic_DNA"/>
</dbReference>
<evidence type="ECO:0000313" key="7">
    <source>
        <dbReference type="EMBL" id="MEC5386263.1"/>
    </source>
</evidence>
<evidence type="ECO:0000256" key="3">
    <source>
        <dbReference type="ARBA" id="ARBA00022692"/>
    </source>
</evidence>
<dbReference type="Proteomes" id="UP001331561">
    <property type="component" value="Unassembled WGS sequence"/>
</dbReference>
<evidence type="ECO:0000256" key="6">
    <source>
        <dbReference type="SAM" id="Phobius"/>
    </source>
</evidence>
<comment type="caution">
    <text evidence="7">The sequence shown here is derived from an EMBL/GenBank/DDBJ whole genome shotgun (WGS) entry which is preliminary data.</text>
</comment>
<accession>A0ABU6K5E9</accession>
<gene>
    <name evidence="7" type="ORF">VVD49_11045</name>
</gene>
<comment type="subcellular location">
    <subcellularLocation>
        <location evidence="1">Cell membrane</location>
        <topology evidence="1">Multi-pass membrane protein</topology>
    </subcellularLocation>
</comment>
<evidence type="ECO:0000256" key="1">
    <source>
        <dbReference type="ARBA" id="ARBA00004651"/>
    </source>
</evidence>
<proteinExistence type="predicted"/>
<evidence type="ECO:0000256" key="5">
    <source>
        <dbReference type="ARBA" id="ARBA00023136"/>
    </source>
</evidence>
<keyword evidence="2" id="KW-1003">Cell membrane</keyword>
<keyword evidence="8" id="KW-1185">Reference proteome</keyword>